<reference evidence="1 2" key="1">
    <citation type="journal article" date="2024" name="G3 (Bethesda)">
        <title>Genome assembly of Hibiscus sabdariffa L. provides insights into metabolisms of medicinal natural products.</title>
        <authorList>
            <person name="Kim T."/>
        </authorList>
    </citation>
    <scope>NUCLEOTIDE SEQUENCE [LARGE SCALE GENOMIC DNA]</scope>
    <source>
        <strain evidence="1">TK-2024</strain>
        <tissue evidence="1">Old leaves</tissue>
    </source>
</reference>
<name>A0ABR2TIY0_9ROSI</name>
<keyword evidence="2" id="KW-1185">Reference proteome</keyword>
<accession>A0ABR2TIY0</accession>
<protein>
    <submittedName>
        <fullName evidence="1">Uncharacterized protein</fullName>
    </submittedName>
</protein>
<dbReference type="Proteomes" id="UP001396334">
    <property type="component" value="Unassembled WGS sequence"/>
</dbReference>
<comment type="caution">
    <text evidence="1">The sequence shown here is derived from an EMBL/GenBank/DDBJ whole genome shotgun (WGS) entry which is preliminary data.</text>
</comment>
<proteinExistence type="predicted"/>
<evidence type="ECO:0000313" key="2">
    <source>
        <dbReference type="Proteomes" id="UP001396334"/>
    </source>
</evidence>
<evidence type="ECO:0000313" key="1">
    <source>
        <dbReference type="EMBL" id="KAK9037162.1"/>
    </source>
</evidence>
<dbReference type="EMBL" id="JBBPBN010000005">
    <property type="protein sequence ID" value="KAK9037162.1"/>
    <property type="molecule type" value="Genomic_DNA"/>
</dbReference>
<gene>
    <name evidence="1" type="ORF">V6N11_022083</name>
</gene>
<sequence length="91" mass="10524">MSLCSSELMFITRGKRPSSKQGRRRSAYRLHVIAYDFKEAAAESYRYKGKAACGRFYLHASTSTYKPPKDQDKEIDLDRLTIDQDQVWGNL</sequence>
<organism evidence="1 2">
    <name type="scientific">Hibiscus sabdariffa</name>
    <name type="common">roselle</name>
    <dbReference type="NCBI Taxonomy" id="183260"/>
    <lineage>
        <taxon>Eukaryota</taxon>
        <taxon>Viridiplantae</taxon>
        <taxon>Streptophyta</taxon>
        <taxon>Embryophyta</taxon>
        <taxon>Tracheophyta</taxon>
        <taxon>Spermatophyta</taxon>
        <taxon>Magnoliopsida</taxon>
        <taxon>eudicotyledons</taxon>
        <taxon>Gunneridae</taxon>
        <taxon>Pentapetalae</taxon>
        <taxon>rosids</taxon>
        <taxon>malvids</taxon>
        <taxon>Malvales</taxon>
        <taxon>Malvaceae</taxon>
        <taxon>Malvoideae</taxon>
        <taxon>Hibiscus</taxon>
    </lineage>
</organism>